<dbReference type="GO" id="GO:0016812">
    <property type="term" value="F:hydrolase activity, acting on carbon-nitrogen (but not peptide) bonds, in cyclic amides"/>
    <property type="evidence" value="ECO:0007669"/>
    <property type="project" value="TreeGrafter"/>
</dbReference>
<accession>A0A6J6NHV3</accession>
<dbReference type="Pfam" id="PF07969">
    <property type="entry name" value="Amidohydro_3"/>
    <property type="match status" value="2"/>
</dbReference>
<dbReference type="InterPro" id="IPR013108">
    <property type="entry name" value="Amidohydro_3"/>
</dbReference>
<dbReference type="Gene3D" id="3.20.20.140">
    <property type="entry name" value="Metal-dependent hydrolases"/>
    <property type="match status" value="2"/>
</dbReference>
<gene>
    <name evidence="2" type="ORF">UFOPK2360_00862</name>
</gene>
<dbReference type="EMBL" id="CAEZXH010000049">
    <property type="protein sequence ID" value="CAB4685957.1"/>
    <property type="molecule type" value="Genomic_DNA"/>
</dbReference>
<sequence length="532" mass="58918">MIDLAIRNGWLIDGTGALRHRADIGIQGEQVVEIGRVSTARTEIDATDQVVSPGFIDPHSHSDFTLHANRESHSSIRQGVTTEIVGNCGFTNAPLSDHSAAATQARMRSFTYEGPIDWRTFGEYLENIESGGITANIASFVGHNAIRTAAGLLGDEEVTDSHLRTMASLLAEAMESGAIGMSTGLEYTPGIFGTPRELQHLAKELGKHDGIYASHIRNRDAKIFESVQELIDLAKIGGISAQISHLNVRHDTNAPERAWERAVEMMKKAQSEGFDIEADTTPFKHGIGKMTGILPRWLIDEGYPEIAKALKDNLVRDRLREDCDRYWRFIHKGQWHRVLLQSSPHLSEYNGLSFPEIAKLHKKDEWDCFFDILQASGPEMDELILVGELFAEEHLAEMVSHPDFSLGVDGYTSVDKGPLSEVTMSQHPYGGHIEYLAHHVREMKTISLETAIHKMAAKPANRFGLKKRGVLKEGNFADVVVFDPANVRTKSTVQQPRAYPEGIQLVFVNGTIAVKNGEHSGSMTGKVLRRMS</sequence>
<dbReference type="AlphaFoldDB" id="A0A6J6NHV3"/>
<dbReference type="GO" id="GO:0005829">
    <property type="term" value="C:cytosol"/>
    <property type="evidence" value="ECO:0007669"/>
    <property type="project" value="TreeGrafter"/>
</dbReference>
<protein>
    <submittedName>
        <fullName evidence="2">Unannotated protein</fullName>
    </submittedName>
</protein>
<evidence type="ECO:0000259" key="1">
    <source>
        <dbReference type="Pfam" id="PF07969"/>
    </source>
</evidence>
<dbReference type="SUPFAM" id="SSF51338">
    <property type="entry name" value="Composite domain of metallo-dependent hydrolases"/>
    <property type="match status" value="1"/>
</dbReference>
<name>A0A6J6NHV3_9ZZZZ</name>
<dbReference type="InterPro" id="IPR011059">
    <property type="entry name" value="Metal-dep_hydrolase_composite"/>
</dbReference>
<reference evidence="2" key="1">
    <citation type="submission" date="2020-05" db="EMBL/GenBank/DDBJ databases">
        <authorList>
            <person name="Chiriac C."/>
            <person name="Salcher M."/>
            <person name="Ghai R."/>
            <person name="Kavagutti S V."/>
        </authorList>
    </citation>
    <scope>NUCLEOTIDE SEQUENCE</scope>
</reference>
<feature type="domain" description="Amidohydrolase 3" evidence="1">
    <location>
        <begin position="43"/>
        <end position="191"/>
    </location>
</feature>
<dbReference type="SUPFAM" id="SSF51556">
    <property type="entry name" value="Metallo-dependent hydrolases"/>
    <property type="match status" value="1"/>
</dbReference>
<evidence type="ECO:0000313" key="2">
    <source>
        <dbReference type="EMBL" id="CAB4685957.1"/>
    </source>
</evidence>
<dbReference type="PANTHER" id="PTHR11647">
    <property type="entry name" value="HYDRANTOINASE/DIHYDROPYRIMIDINASE FAMILY MEMBER"/>
    <property type="match status" value="1"/>
</dbReference>
<dbReference type="InterPro" id="IPR032466">
    <property type="entry name" value="Metal_Hydrolase"/>
</dbReference>
<feature type="domain" description="Amidohydrolase 3" evidence="1">
    <location>
        <begin position="424"/>
        <end position="513"/>
    </location>
</feature>
<organism evidence="2">
    <name type="scientific">freshwater metagenome</name>
    <dbReference type="NCBI Taxonomy" id="449393"/>
    <lineage>
        <taxon>unclassified sequences</taxon>
        <taxon>metagenomes</taxon>
        <taxon>ecological metagenomes</taxon>
    </lineage>
</organism>
<dbReference type="PANTHER" id="PTHR11647:SF1">
    <property type="entry name" value="COLLAPSIN RESPONSE MEDIATOR PROTEIN"/>
    <property type="match status" value="1"/>
</dbReference>
<dbReference type="InterPro" id="IPR050378">
    <property type="entry name" value="Metallo-dep_Hydrolases_sf"/>
</dbReference>
<proteinExistence type="predicted"/>